<dbReference type="EMBL" id="JABWPM010000016">
    <property type="protein sequence ID" value="NUY97688.1"/>
    <property type="molecule type" value="Genomic_DNA"/>
</dbReference>
<evidence type="ECO:0000313" key="4">
    <source>
        <dbReference type="EMBL" id="NUY97688.1"/>
    </source>
</evidence>
<accession>A0A7Y6NFU8</accession>
<name>A0A7Y6NFU8_9GAMM</name>
<dbReference type="Gene3D" id="3.40.630.30">
    <property type="match status" value="1"/>
</dbReference>
<dbReference type="GeneID" id="57346264"/>
<dbReference type="SUPFAM" id="SSF55729">
    <property type="entry name" value="Acyl-CoA N-acyltransferases (Nat)"/>
    <property type="match status" value="1"/>
</dbReference>
<evidence type="ECO:0000313" key="5">
    <source>
        <dbReference type="Proteomes" id="UP000566985"/>
    </source>
</evidence>
<evidence type="ECO:0000259" key="3">
    <source>
        <dbReference type="PROSITE" id="PS51186"/>
    </source>
</evidence>
<dbReference type="Pfam" id="PF13673">
    <property type="entry name" value="Acetyltransf_10"/>
    <property type="match status" value="1"/>
</dbReference>
<organism evidence="4 5">
    <name type="scientific">Pantoea brenneri</name>
    <dbReference type="NCBI Taxonomy" id="472694"/>
    <lineage>
        <taxon>Bacteria</taxon>
        <taxon>Pseudomonadati</taxon>
        <taxon>Pseudomonadota</taxon>
        <taxon>Gammaproteobacteria</taxon>
        <taxon>Enterobacterales</taxon>
        <taxon>Erwiniaceae</taxon>
        <taxon>Pantoea</taxon>
    </lineage>
</organism>
<sequence>MKVRRASPEEATILWNIRNQAIRHGCQTAYAPEVIAAWTPDRMPASFPAMIRENPFLVIDGPDGQPVATGSLDLAAGSIEAIFTLPGFTGQGLAGEIIETIKAEAQRRGYRRLTLSSTPNAASFYLQHGFELLGESVYPSKLAGSGLRCMDMAIDLSAPSD</sequence>
<feature type="domain" description="N-acetyltransferase" evidence="3">
    <location>
        <begin position="1"/>
        <end position="157"/>
    </location>
</feature>
<dbReference type="AlphaFoldDB" id="A0A7Y6NFU8"/>
<dbReference type="Proteomes" id="UP000566985">
    <property type="component" value="Unassembled WGS sequence"/>
</dbReference>
<reference evidence="4 5" key="1">
    <citation type="submission" date="2020-05" db="EMBL/GenBank/DDBJ databases">
        <title>Whole Genome Sequences of Enterobacteriales Associated with the International Space Station.</title>
        <authorList>
            <person name="Bharadwaj A."/>
            <person name="Daudu R."/>
            <person name="Singh N."/>
            <person name="Wood J."/>
            <person name="Debieu M."/>
            <person name="Mason C."/>
            <person name="Wang C."/>
            <person name="Venkateswaran K."/>
        </authorList>
    </citation>
    <scope>NUCLEOTIDE SEQUENCE [LARGE SCALE GENOMIC DNA]</scope>
    <source>
        <strain evidence="4 5">IF5SW-B1</strain>
    </source>
</reference>
<proteinExistence type="predicted"/>
<evidence type="ECO:0000256" key="2">
    <source>
        <dbReference type="ARBA" id="ARBA00023315"/>
    </source>
</evidence>
<dbReference type="RefSeq" id="WP_069729638.1">
    <property type="nucleotide sequence ID" value="NZ_JABWPE010000016.1"/>
</dbReference>
<dbReference type="GO" id="GO:0016747">
    <property type="term" value="F:acyltransferase activity, transferring groups other than amino-acyl groups"/>
    <property type="evidence" value="ECO:0007669"/>
    <property type="project" value="InterPro"/>
</dbReference>
<dbReference type="PANTHER" id="PTHR43877">
    <property type="entry name" value="AMINOALKYLPHOSPHONATE N-ACETYLTRANSFERASE-RELATED-RELATED"/>
    <property type="match status" value="1"/>
</dbReference>
<protein>
    <submittedName>
        <fullName evidence="4">GNAT family N-acetyltransferase</fullName>
    </submittedName>
</protein>
<comment type="caution">
    <text evidence="4">The sequence shown here is derived from an EMBL/GenBank/DDBJ whole genome shotgun (WGS) entry which is preliminary data.</text>
</comment>
<dbReference type="PROSITE" id="PS51186">
    <property type="entry name" value="GNAT"/>
    <property type="match status" value="1"/>
</dbReference>
<dbReference type="InterPro" id="IPR016181">
    <property type="entry name" value="Acyl_CoA_acyltransferase"/>
</dbReference>
<gene>
    <name evidence="4" type="ORF">HU668_14635</name>
</gene>
<evidence type="ECO:0000256" key="1">
    <source>
        <dbReference type="ARBA" id="ARBA00022679"/>
    </source>
</evidence>
<keyword evidence="1 4" id="KW-0808">Transferase</keyword>
<dbReference type="InterPro" id="IPR050832">
    <property type="entry name" value="Bact_Acetyltransf"/>
</dbReference>
<keyword evidence="2" id="KW-0012">Acyltransferase</keyword>
<dbReference type="InterPro" id="IPR000182">
    <property type="entry name" value="GNAT_dom"/>
</dbReference>